<dbReference type="AlphaFoldDB" id="A0A915U0M7"/>
<dbReference type="Proteomes" id="UP001063350">
    <property type="component" value="Chromosome"/>
</dbReference>
<keyword evidence="3" id="KW-1185">Reference proteome</keyword>
<dbReference type="KEGG" id="ddu:GF1_16790"/>
<feature type="domain" description="AAA+ ATPase" evidence="1">
    <location>
        <begin position="24"/>
        <end position="170"/>
    </location>
</feature>
<dbReference type="InterPro" id="IPR003593">
    <property type="entry name" value="AAA+_ATPase"/>
</dbReference>
<gene>
    <name evidence="2" type="ORF">GF1_16790</name>
</gene>
<evidence type="ECO:0000313" key="3">
    <source>
        <dbReference type="Proteomes" id="UP001063350"/>
    </source>
</evidence>
<accession>A0A915U0M7</accession>
<evidence type="ECO:0000313" key="2">
    <source>
        <dbReference type="EMBL" id="BCO09303.1"/>
    </source>
</evidence>
<dbReference type="Pfam" id="PF07728">
    <property type="entry name" value="AAA_5"/>
    <property type="match status" value="1"/>
</dbReference>
<dbReference type="RefSeq" id="WP_267926059.1">
    <property type="nucleotide sequence ID" value="NZ_AP024233.1"/>
</dbReference>
<dbReference type="CDD" id="cd00009">
    <property type="entry name" value="AAA"/>
    <property type="match status" value="1"/>
</dbReference>
<dbReference type="InterPro" id="IPR011704">
    <property type="entry name" value="ATPase_dyneun-rel_AAA"/>
</dbReference>
<dbReference type="Gene3D" id="3.40.50.300">
    <property type="entry name" value="P-loop containing nucleotide triphosphate hydrolases"/>
    <property type="match status" value="1"/>
</dbReference>
<dbReference type="SUPFAM" id="SSF52540">
    <property type="entry name" value="P-loop containing nucleoside triphosphate hydrolases"/>
    <property type="match status" value="1"/>
</dbReference>
<organism evidence="2 3">
    <name type="scientific">Desulfolithobacter dissulfuricans</name>
    <dbReference type="NCBI Taxonomy" id="2795293"/>
    <lineage>
        <taxon>Bacteria</taxon>
        <taxon>Pseudomonadati</taxon>
        <taxon>Thermodesulfobacteriota</taxon>
        <taxon>Desulfobulbia</taxon>
        <taxon>Desulfobulbales</taxon>
        <taxon>Desulfobulbaceae</taxon>
        <taxon>Desulfolithobacter</taxon>
    </lineage>
</organism>
<dbReference type="GO" id="GO:0016887">
    <property type="term" value="F:ATP hydrolysis activity"/>
    <property type="evidence" value="ECO:0007669"/>
    <property type="project" value="InterPro"/>
</dbReference>
<proteinExistence type="predicted"/>
<dbReference type="SMART" id="SM00382">
    <property type="entry name" value="AAA"/>
    <property type="match status" value="1"/>
</dbReference>
<sequence>MTTISSVSLKPSELKALFLKTVPAQLPVLVKGAPGVGKSDILTQVARELETDLIIKHPVVDDPIDYKGLGFKLDGKNEASFLPFGDLKALIDADKPTICFLDDLGQAPPAVQAAAMQLLLARRINGHRVSDHVCFVAATNRKADKAGVSGILEPVKSRFATIVELVPDVDDWIKWALDNGMPSELIAFIRWRPNLLWDFKATSDMTNSPCPRTVANVGKLMLAGIPQELEYQVIAGAAGEAFAVELTGFLQIFRKLPHPDRVLMDPDSALVPDDPATLYALCGALARRVSVQTADNFFAYADRLPEEFSVLLVRDAIHHADEIQHTRRFIKWSADHSDVLI</sequence>
<dbReference type="EMBL" id="AP024233">
    <property type="protein sequence ID" value="BCO09303.1"/>
    <property type="molecule type" value="Genomic_DNA"/>
</dbReference>
<protein>
    <submittedName>
        <fullName evidence="2">ATPase</fullName>
    </submittedName>
</protein>
<name>A0A915U0M7_9BACT</name>
<evidence type="ECO:0000259" key="1">
    <source>
        <dbReference type="SMART" id="SM00382"/>
    </source>
</evidence>
<reference evidence="2" key="1">
    <citation type="submission" date="2020-12" db="EMBL/GenBank/DDBJ databases">
        <title>Desulfobium dissulfuricans gen. nov., sp. nov., a novel mesophilic, sulfate-reducing bacterium isolated from a deep-sea hydrothermal vent.</title>
        <authorList>
            <person name="Hashimoto Y."/>
            <person name="Tame A."/>
            <person name="Sawayama S."/>
            <person name="Miyazaki J."/>
            <person name="Takai K."/>
            <person name="Nakagawa S."/>
        </authorList>
    </citation>
    <scope>NUCLEOTIDE SEQUENCE</scope>
    <source>
        <strain evidence="2">GF1</strain>
    </source>
</reference>
<dbReference type="InterPro" id="IPR027417">
    <property type="entry name" value="P-loop_NTPase"/>
</dbReference>
<dbReference type="GO" id="GO:0005524">
    <property type="term" value="F:ATP binding"/>
    <property type="evidence" value="ECO:0007669"/>
    <property type="project" value="InterPro"/>
</dbReference>